<dbReference type="InterPro" id="IPR053136">
    <property type="entry name" value="UTP_pyrophosphatase-like"/>
</dbReference>
<dbReference type="OrthoDB" id="5321643at2"/>
<dbReference type="CDD" id="cd07344">
    <property type="entry name" value="M48_yhfN_like"/>
    <property type="match status" value="1"/>
</dbReference>
<dbReference type="EMBL" id="FQXS01000014">
    <property type="protein sequence ID" value="SHH89301.1"/>
    <property type="molecule type" value="Genomic_DNA"/>
</dbReference>
<evidence type="ECO:0000313" key="3">
    <source>
        <dbReference type="Proteomes" id="UP000184139"/>
    </source>
</evidence>
<dbReference type="InterPro" id="IPR002725">
    <property type="entry name" value="YgjP-like_metallopeptidase"/>
</dbReference>
<dbReference type="RefSeq" id="WP_073376365.1">
    <property type="nucleotide sequence ID" value="NZ_FQXS01000014.1"/>
</dbReference>
<name>A0A1M5WP77_9BACT</name>
<feature type="domain" description="YgjP-like metallopeptidase" evidence="1">
    <location>
        <begin position="19"/>
        <end position="224"/>
    </location>
</feature>
<dbReference type="Proteomes" id="UP000184139">
    <property type="component" value="Unassembled WGS sequence"/>
</dbReference>
<sequence>MLLEDITIDVVFKKIKSVRLSVHPPHGQVRISAPLRLSLAAVKGFATAKLNWIRKHRERLQQQSREQQIAYREWEPHWVWGRCYLLSVIEADRTPSVARSSHRLVLTIRPGTGREERQEIVESWYREQLYNAVPPLIEKWEPLIGVSVNRYFVRRMKTRWGSCTPSSGRIRLNSELARRSPEFLEYVLVHEMTHLLEPSHNARFKQLMDHFLPQWRSSCHLLNRGPINPGTPTL</sequence>
<reference evidence="2 3" key="1">
    <citation type="submission" date="2016-11" db="EMBL/GenBank/DDBJ databases">
        <authorList>
            <person name="Jaros S."/>
            <person name="Januszkiewicz K."/>
            <person name="Wedrychowicz H."/>
        </authorList>
    </citation>
    <scope>NUCLEOTIDE SEQUENCE [LARGE SCALE GENOMIC DNA]</scope>
    <source>
        <strain evidence="2 3">DSM 9705</strain>
    </source>
</reference>
<accession>A0A1M5WP77</accession>
<dbReference type="PANTHER" id="PTHR30399">
    <property type="entry name" value="UNCHARACTERIZED PROTEIN YGJP"/>
    <property type="match status" value="1"/>
</dbReference>
<dbReference type="Pfam" id="PF01863">
    <property type="entry name" value="YgjP-like"/>
    <property type="match status" value="1"/>
</dbReference>
<dbReference type="PANTHER" id="PTHR30399:SF1">
    <property type="entry name" value="UTP PYROPHOSPHATASE"/>
    <property type="match status" value="1"/>
</dbReference>
<gene>
    <name evidence="2" type="ORF">SAMN02745124_02418</name>
</gene>
<dbReference type="AlphaFoldDB" id="A0A1M5WP77"/>
<organism evidence="2 3">
    <name type="scientific">Desulfofustis glycolicus DSM 9705</name>
    <dbReference type="NCBI Taxonomy" id="1121409"/>
    <lineage>
        <taxon>Bacteria</taxon>
        <taxon>Pseudomonadati</taxon>
        <taxon>Thermodesulfobacteriota</taxon>
        <taxon>Desulfobulbia</taxon>
        <taxon>Desulfobulbales</taxon>
        <taxon>Desulfocapsaceae</taxon>
        <taxon>Desulfofustis</taxon>
    </lineage>
</organism>
<protein>
    <recommendedName>
        <fullName evidence="1">YgjP-like metallopeptidase domain-containing protein</fullName>
    </recommendedName>
</protein>
<evidence type="ECO:0000313" key="2">
    <source>
        <dbReference type="EMBL" id="SHH89301.1"/>
    </source>
</evidence>
<proteinExistence type="predicted"/>
<evidence type="ECO:0000259" key="1">
    <source>
        <dbReference type="Pfam" id="PF01863"/>
    </source>
</evidence>
<dbReference type="STRING" id="1121409.SAMN02745124_02418"/>
<keyword evidence="3" id="KW-1185">Reference proteome</keyword>
<dbReference type="Gene3D" id="3.30.2010.10">
    <property type="entry name" value="Metalloproteases ('zincins'), catalytic domain"/>
    <property type="match status" value="1"/>
</dbReference>